<dbReference type="EMBL" id="CP064654">
    <property type="protein sequence ID" value="QPC99904.1"/>
    <property type="molecule type" value="Genomic_DNA"/>
</dbReference>
<organism evidence="1 2">
    <name type="scientific">Qipengyuania soli</name>
    <dbReference type="NCBI Taxonomy" id="2782568"/>
    <lineage>
        <taxon>Bacteria</taxon>
        <taxon>Pseudomonadati</taxon>
        <taxon>Pseudomonadota</taxon>
        <taxon>Alphaproteobacteria</taxon>
        <taxon>Sphingomonadales</taxon>
        <taxon>Erythrobacteraceae</taxon>
        <taxon>Qipengyuania</taxon>
    </lineage>
</organism>
<dbReference type="Proteomes" id="UP000594459">
    <property type="component" value="Chromosome"/>
</dbReference>
<proteinExistence type="predicted"/>
<evidence type="ECO:0000313" key="2">
    <source>
        <dbReference type="Proteomes" id="UP000594459"/>
    </source>
</evidence>
<dbReference type="AlphaFoldDB" id="A0A7S8IV98"/>
<dbReference type="RefSeq" id="WP_200983699.1">
    <property type="nucleotide sequence ID" value="NZ_CP064654.1"/>
</dbReference>
<accession>A0A7S8IV98</accession>
<protein>
    <submittedName>
        <fullName evidence="1">Uncharacterized protein</fullName>
    </submittedName>
</protein>
<keyword evidence="2" id="KW-1185">Reference proteome</keyword>
<dbReference type="KEGG" id="qso:IRL76_05045"/>
<evidence type="ECO:0000313" key="1">
    <source>
        <dbReference type="EMBL" id="QPC99904.1"/>
    </source>
</evidence>
<sequence length="56" mass="6437">MTQYRFLTPKRRGKWYDSLREAQARANAIGAGFLDGTGTFIPYRGTILEMREKEPA</sequence>
<name>A0A7S8IV98_9SPHN</name>
<reference evidence="1 2" key="1">
    <citation type="submission" date="2020-11" db="EMBL/GenBank/DDBJ databases">
        <title>The genome sequence of Erythrobacter sp. 6D36.</title>
        <authorList>
            <person name="Liu Y."/>
        </authorList>
    </citation>
    <scope>NUCLEOTIDE SEQUENCE [LARGE SCALE GENOMIC DNA]</scope>
    <source>
        <strain evidence="1 2">6D36</strain>
    </source>
</reference>
<gene>
    <name evidence="1" type="ORF">IRL76_05045</name>
</gene>